<feature type="signal peptide" evidence="1">
    <location>
        <begin position="1"/>
        <end position="20"/>
    </location>
</feature>
<keyword evidence="2" id="KW-1185">Reference proteome</keyword>
<evidence type="ECO:0000313" key="2">
    <source>
        <dbReference type="Proteomes" id="UP000515123"/>
    </source>
</evidence>
<name>A0A6P5FBT0_ANACO</name>
<proteinExistence type="predicted"/>
<evidence type="ECO:0000256" key="1">
    <source>
        <dbReference type="SAM" id="SignalP"/>
    </source>
</evidence>
<protein>
    <submittedName>
        <fullName evidence="3">Uncharacterized protein LOC109713643</fullName>
    </submittedName>
</protein>
<evidence type="ECO:0000313" key="3">
    <source>
        <dbReference type="RefSeq" id="XP_020093394.1"/>
    </source>
</evidence>
<keyword evidence="1" id="KW-0732">Signal</keyword>
<dbReference type="AlphaFoldDB" id="A0A6P5FBT0"/>
<dbReference type="GeneID" id="109713643"/>
<gene>
    <name evidence="3" type="primary">LOC109713643</name>
</gene>
<organism evidence="2 3">
    <name type="scientific">Ananas comosus</name>
    <name type="common">Pineapple</name>
    <name type="synonym">Ananas ananas</name>
    <dbReference type="NCBI Taxonomy" id="4615"/>
    <lineage>
        <taxon>Eukaryota</taxon>
        <taxon>Viridiplantae</taxon>
        <taxon>Streptophyta</taxon>
        <taxon>Embryophyta</taxon>
        <taxon>Tracheophyta</taxon>
        <taxon>Spermatophyta</taxon>
        <taxon>Magnoliopsida</taxon>
        <taxon>Liliopsida</taxon>
        <taxon>Poales</taxon>
        <taxon>Bromeliaceae</taxon>
        <taxon>Bromelioideae</taxon>
        <taxon>Ananas</taxon>
    </lineage>
</organism>
<accession>A0A6P5FBT0</accession>
<sequence length="130" mass="13978">MKRSSCFLILLLLAAASVNASSPAAFEGSSFSTTLGRDLRGLLAKAKGGIWSNGGENGVKKMELVKVGEKEGIDHKPMQTASATRCITAEYCAKKKVVCIKKCSHNKPRDLGKRFPKKCVLKCTKCVPTC</sequence>
<reference evidence="3" key="2">
    <citation type="submission" date="2025-08" db="UniProtKB">
        <authorList>
            <consortium name="RefSeq"/>
        </authorList>
    </citation>
    <scope>IDENTIFICATION</scope>
    <source>
        <tissue evidence="3">Leaf</tissue>
    </source>
</reference>
<dbReference type="Proteomes" id="UP000515123">
    <property type="component" value="Linkage group 8"/>
</dbReference>
<feature type="chain" id="PRO_5028258842" evidence="1">
    <location>
        <begin position="21"/>
        <end position="130"/>
    </location>
</feature>
<reference evidence="2" key="1">
    <citation type="journal article" date="2015" name="Nat. Genet.">
        <title>The pineapple genome and the evolution of CAM photosynthesis.</title>
        <authorList>
            <person name="Ming R."/>
            <person name="VanBuren R."/>
            <person name="Wai C.M."/>
            <person name="Tang H."/>
            <person name="Schatz M.C."/>
            <person name="Bowers J.E."/>
            <person name="Lyons E."/>
            <person name="Wang M.L."/>
            <person name="Chen J."/>
            <person name="Biggers E."/>
            <person name="Zhang J."/>
            <person name="Huang L."/>
            <person name="Zhang L."/>
            <person name="Miao W."/>
            <person name="Zhang J."/>
            <person name="Ye Z."/>
            <person name="Miao C."/>
            <person name="Lin Z."/>
            <person name="Wang H."/>
            <person name="Zhou H."/>
            <person name="Yim W.C."/>
            <person name="Priest H.D."/>
            <person name="Zheng C."/>
            <person name="Woodhouse M."/>
            <person name="Edger P.P."/>
            <person name="Guyot R."/>
            <person name="Guo H.B."/>
            <person name="Guo H."/>
            <person name="Zheng G."/>
            <person name="Singh R."/>
            <person name="Sharma A."/>
            <person name="Min X."/>
            <person name="Zheng Y."/>
            <person name="Lee H."/>
            <person name="Gurtowski J."/>
            <person name="Sedlazeck F.J."/>
            <person name="Harkess A."/>
            <person name="McKain M.R."/>
            <person name="Liao Z."/>
            <person name="Fang J."/>
            <person name="Liu J."/>
            <person name="Zhang X."/>
            <person name="Zhang Q."/>
            <person name="Hu W."/>
            <person name="Qin Y."/>
            <person name="Wang K."/>
            <person name="Chen L.Y."/>
            <person name="Shirley N."/>
            <person name="Lin Y.R."/>
            <person name="Liu L.Y."/>
            <person name="Hernandez A.G."/>
            <person name="Wright C.L."/>
            <person name="Bulone V."/>
            <person name="Tuskan G.A."/>
            <person name="Heath K."/>
            <person name="Zee F."/>
            <person name="Moore P.H."/>
            <person name="Sunkar R."/>
            <person name="Leebens-Mack J.H."/>
            <person name="Mockler T."/>
            <person name="Bennetzen J.L."/>
            <person name="Freeling M."/>
            <person name="Sankoff D."/>
            <person name="Paterson A.H."/>
            <person name="Zhu X."/>
            <person name="Yang X."/>
            <person name="Smith J.A."/>
            <person name="Cushman J.C."/>
            <person name="Paull R.E."/>
            <person name="Yu Q."/>
        </authorList>
    </citation>
    <scope>NUCLEOTIDE SEQUENCE [LARGE SCALE GENOMIC DNA]</scope>
    <source>
        <strain evidence="2">cv. F153</strain>
    </source>
</reference>
<dbReference type="RefSeq" id="XP_020093394.1">
    <property type="nucleotide sequence ID" value="XM_020237805.1"/>
</dbReference>